<proteinExistence type="predicted"/>
<dbReference type="EMBL" id="GGEC01023166">
    <property type="protein sequence ID" value="MBX03650.1"/>
    <property type="molecule type" value="Transcribed_RNA"/>
</dbReference>
<evidence type="ECO:0000313" key="1">
    <source>
        <dbReference type="EMBL" id="MBX03650.1"/>
    </source>
</evidence>
<protein>
    <submittedName>
        <fullName evidence="1">Uncharacterized protein</fullName>
    </submittedName>
</protein>
<name>A0A2P2KD60_RHIMU</name>
<dbReference type="AlphaFoldDB" id="A0A2P2KD60"/>
<accession>A0A2P2KD60</accession>
<reference evidence="1" key="1">
    <citation type="submission" date="2018-02" db="EMBL/GenBank/DDBJ databases">
        <title>Rhizophora mucronata_Transcriptome.</title>
        <authorList>
            <person name="Meera S.P."/>
            <person name="Sreeshan A."/>
            <person name="Augustine A."/>
        </authorList>
    </citation>
    <scope>NUCLEOTIDE SEQUENCE</scope>
    <source>
        <tissue evidence="1">Leaf</tissue>
    </source>
</reference>
<organism evidence="1">
    <name type="scientific">Rhizophora mucronata</name>
    <name type="common">Asiatic mangrove</name>
    <dbReference type="NCBI Taxonomy" id="61149"/>
    <lineage>
        <taxon>Eukaryota</taxon>
        <taxon>Viridiplantae</taxon>
        <taxon>Streptophyta</taxon>
        <taxon>Embryophyta</taxon>
        <taxon>Tracheophyta</taxon>
        <taxon>Spermatophyta</taxon>
        <taxon>Magnoliopsida</taxon>
        <taxon>eudicotyledons</taxon>
        <taxon>Gunneridae</taxon>
        <taxon>Pentapetalae</taxon>
        <taxon>rosids</taxon>
        <taxon>fabids</taxon>
        <taxon>Malpighiales</taxon>
        <taxon>Rhizophoraceae</taxon>
        <taxon>Rhizophora</taxon>
    </lineage>
</organism>
<sequence length="76" mass="8626">MPLTTSVCKNHSFGCICNIPSVKHLLKTCNAKGLCYANDGFHYANTSRAILDPNHDQYCHLSAHEEYYFFKLINSD</sequence>